<proteinExistence type="predicted"/>
<sequence length="299" mass="34175">MTSQIQNLEELERTLGLNPQDTTTTTVLSPRTTTPTGSNSANKANFDLESLTSTSDLADSVSVSEDSDSLNFSTELTRESFQLNNFTDPTSFLLKHYKFWSLDDLLQSLQSLTSEIDTELINLINSNYLNFIKLGNSIDGSFDLIQNLKVDLNGYIKSLETQNEKKIDCDLQVVDQLVEYKSKLLDYRRLIQLIISLSTQIEVFVSRCELSKRVEEFDLNRLKELLSLYLNVLGSYRVLVGKFDGVVELNRFEILISLVKKFAYLKLEFKSILNEFLKNHVNELTSAEKFEVMKMISIL</sequence>
<evidence type="ECO:0000313" key="2">
    <source>
        <dbReference type="Proteomes" id="UP001165064"/>
    </source>
</evidence>
<evidence type="ECO:0000313" key="1">
    <source>
        <dbReference type="EMBL" id="GME82329.1"/>
    </source>
</evidence>
<name>A0ACB5T5X0_AMBMO</name>
<accession>A0ACB5T5X0</accession>
<reference evidence="1" key="1">
    <citation type="submission" date="2023-04" db="EMBL/GenBank/DDBJ databases">
        <title>Ambrosiozyma monospora NBRC 10751.</title>
        <authorList>
            <person name="Ichikawa N."/>
            <person name="Sato H."/>
            <person name="Tonouchi N."/>
        </authorList>
    </citation>
    <scope>NUCLEOTIDE SEQUENCE</scope>
    <source>
        <strain evidence="1">NBRC 10751</strain>
    </source>
</reference>
<protein>
    <submittedName>
        <fullName evidence="1">Unnamed protein product</fullName>
    </submittedName>
</protein>
<dbReference type="Proteomes" id="UP001165064">
    <property type="component" value="Unassembled WGS sequence"/>
</dbReference>
<keyword evidence="2" id="KW-1185">Reference proteome</keyword>
<gene>
    <name evidence="1" type="ORF">Amon02_000545300</name>
</gene>
<comment type="caution">
    <text evidence="1">The sequence shown here is derived from an EMBL/GenBank/DDBJ whole genome shotgun (WGS) entry which is preliminary data.</text>
</comment>
<dbReference type="EMBL" id="BSXS01004006">
    <property type="protein sequence ID" value="GME82329.1"/>
    <property type="molecule type" value="Genomic_DNA"/>
</dbReference>
<organism evidence="1 2">
    <name type="scientific">Ambrosiozyma monospora</name>
    <name type="common">Yeast</name>
    <name type="synonym">Endomycopsis monosporus</name>
    <dbReference type="NCBI Taxonomy" id="43982"/>
    <lineage>
        <taxon>Eukaryota</taxon>
        <taxon>Fungi</taxon>
        <taxon>Dikarya</taxon>
        <taxon>Ascomycota</taxon>
        <taxon>Saccharomycotina</taxon>
        <taxon>Pichiomycetes</taxon>
        <taxon>Pichiales</taxon>
        <taxon>Pichiaceae</taxon>
        <taxon>Ambrosiozyma</taxon>
    </lineage>
</organism>